<dbReference type="EMBL" id="CP098808">
    <property type="protein sequence ID" value="USJ25684.1"/>
    <property type="molecule type" value="Genomic_DNA"/>
</dbReference>
<feature type="domain" description="Methyltransferase putative zinc binding" evidence="1">
    <location>
        <begin position="7"/>
        <end position="63"/>
    </location>
</feature>
<dbReference type="InterPro" id="IPR038576">
    <property type="entry name" value="Methyltransf_Zn-bd_dom_put_sf"/>
</dbReference>
<geneLocation type="plasmid" evidence="3 4">
    <name>pA</name>
</geneLocation>
<dbReference type="Gene3D" id="6.10.250.3100">
    <property type="match status" value="1"/>
</dbReference>
<reference evidence="3" key="1">
    <citation type="submission" date="2022-06" db="EMBL/GenBank/DDBJ databases">
        <title>Physiological and biochemical characterization and genomic elucidation of a strain of the genus Ensifer adhaerens M8 that combines arsenic oxidation and chromium reduction.</title>
        <authorList>
            <person name="Li X."/>
            <person name="Yu c."/>
        </authorList>
    </citation>
    <scope>NUCLEOTIDE SEQUENCE</scope>
    <source>
        <strain evidence="3">M8</strain>
        <plasmid evidence="3">pA</plasmid>
    </source>
</reference>
<gene>
    <name evidence="3" type="ORF">NE863_24760</name>
</gene>
<dbReference type="Pfam" id="PF08421">
    <property type="entry name" value="Methyltransf_13"/>
    <property type="match status" value="1"/>
</dbReference>
<dbReference type="Pfam" id="PF08484">
    <property type="entry name" value="Methyltransf_14"/>
    <property type="match status" value="1"/>
</dbReference>
<dbReference type="Gene3D" id="3.40.50.720">
    <property type="entry name" value="NAD(P)-binding Rossmann-like Domain"/>
    <property type="match status" value="1"/>
</dbReference>
<dbReference type="InterPro" id="IPR029063">
    <property type="entry name" value="SAM-dependent_MTases_sf"/>
</dbReference>
<dbReference type="RefSeq" id="WP_112976842.1">
    <property type="nucleotide sequence ID" value="NZ_CAXURO020000002.1"/>
</dbReference>
<proteinExistence type="predicted"/>
<evidence type="ECO:0000313" key="3">
    <source>
        <dbReference type="EMBL" id="USJ25684.1"/>
    </source>
</evidence>
<dbReference type="PANTHER" id="PTHR43861:SF5">
    <property type="entry name" value="BLL5978 PROTEIN"/>
    <property type="match status" value="1"/>
</dbReference>
<dbReference type="SUPFAM" id="SSF53335">
    <property type="entry name" value="S-adenosyl-L-methionine-dependent methyltransferases"/>
    <property type="match status" value="1"/>
</dbReference>
<name>A0A9Q8YDH1_ENSAD</name>
<keyword evidence="3" id="KW-0614">Plasmid</keyword>
<dbReference type="AlphaFoldDB" id="A0A9Q8YDH1"/>
<keyword evidence="3" id="KW-0808">Transferase</keyword>
<dbReference type="Proteomes" id="UP001055460">
    <property type="component" value="Plasmid pA"/>
</dbReference>
<evidence type="ECO:0000259" key="2">
    <source>
        <dbReference type="Pfam" id="PF08484"/>
    </source>
</evidence>
<accession>A0A9Q8YDH1</accession>
<dbReference type="InterPro" id="IPR013630">
    <property type="entry name" value="Methyltransf_Zn-bd_dom_put"/>
</dbReference>
<evidence type="ECO:0000313" key="4">
    <source>
        <dbReference type="Proteomes" id="UP001055460"/>
    </source>
</evidence>
<sequence>MTRLLRCRACLAADPLTFLCMGDHPPANSFVRPEDVPANQPMYPLDSQACLTCGLIQVSDQVPDGFFEHYLYVPSSATSMHDHFAGLAGILKKAAGDGLIVDIGCNDGLLLSACNKVGGKTLGVDPAANLAEIARSRGVDVDVGYFTHSGSGRLISEYGSAKAIVTTNTFNHIGDLHDFMAGVKGWLADDGVFVIEVPWAKNLLENNEFDTIYHEHVSEFSLLSLVKLGGYFDLDVVDVHRLGVHGGSMRVFLKHAATATPPTAIVSEMLAEELKAGMLEADTYLAFAERIRKIGVDLIAMLDQLKKDGVTVAGYGAPAKGNTLLNYFGIGPDRLDYLVDRNALKQGLYSPGMKIPIRSPDVLREDAPGVLLVLAWNFFDEIRAQQADFAAHGGRFLLPLPYPAMVN</sequence>
<dbReference type="PANTHER" id="PTHR43861">
    <property type="entry name" value="TRANS-ACONITATE 2-METHYLTRANSFERASE-RELATED"/>
    <property type="match status" value="1"/>
</dbReference>
<evidence type="ECO:0000259" key="1">
    <source>
        <dbReference type="Pfam" id="PF08421"/>
    </source>
</evidence>
<dbReference type="Pfam" id="PF13489">
    <property type="entry name" value="Methyltransf_23"/>
    <property type="match status" value="1"/>
</dbReference>
<dbReference type="InterPro" id="IPR013691">
    <property type="entry name" value="MeTrfase_14"/>
</dbReference>
<keyword evidence="3" id="KW-0489">Methyltransferase</keyword>
<feature type="domain" description="C-methyltransferase" evidence="2">
    <location>
        <begin position="244"/>
        <end position="401"/>
    </location>
</feature>
<protein>
    <submittedName>
        <fullName evidence="3">Class I SAM-dependent methyltransferase</fullName>
    </submittedName>
</protein>
<dbReference type="Gene3D" id="6.20.50.110">
    <property type="entry name" value="Methyltransferase, zinc-binding domain"/>
    <property type="match status" value="1"/>
</dbReference>
<dbReference type="GO" id="GO:0008168">
    <property type="term" value="F:methyltransferase activity"/>
    <property type="evidence" value="ECO:0007669"/>
    <property type="project" value="UniProtKB-KW"/>
</dbReference>
<organism evidence="3 4">
    <name type="scientific">Ensifer adhaerens</name>
    <name type="common">Sinorhizobium morelense</name>
    <dbReference type="NCBI Taxonomy" id="106592"/>
    <lineage>
        <taxon>Bacteria</taxon>
        <taxon>Pseudomonadati</taxon>
        <taxon>Pseudomonadota</taxon>
        <taxon>Alphaproteobacteria</taxon>
        <taxon>Hyphomicrobiales</taxon>
        <taxon>Rhizobiaceae</taxon>
        <taxon>Sinorhizobium/Ensifer group</taxon>
        <taxon>Ensifer</taxon>
    </lineage>
</organism>
<dbReference type="Gene3D" id="3.40.50.150">
    <property type="entry name" value="Vaccinia Virus protein VP39"/>
    <property type="match status" value="1"/>
</dbReference>
<dbReference type="GO" id="GO:0032259">
    <property type="term" value="P:methylation"/>
    <property type="evidence" value="ECO:0007669"/>
    <property type="project" value="UniProtKB-KW"/>
</dbReference>